<feature type="transmembrane region" description="Helical" evidence="1">
    <location>
        <begin position="142"/>
        <end position="170"/>
    </location>
</feature>
<accession>A0A8T3BKA7</accession>
<name>A0A8T3BKA7_DENNO</name>
<gene>
    <name evidence="2" type="ORF">KFK09_008522</name>
</gene>
<proteinExistence type="predicted"/>
<dbReference type="AlphaFoldDB" id="A0A8T3BKA7"/>
<protein>
    <submittedName>
        <fullName evidence="2">Uncharacterized protein</fullName>
    </submittedName>
</protein>
<keyword evidence="3" id="KW-1185">Reference proteome</keyword>
<comment type="caution">
    <text evidence="2">The sequence shown here is derived from an EMBL/GenBank/DDBJ whole genome shotgun (WGS) entry which is preliminary data.</text>
</comment>
<sequence length="172" mass="19670">MGIGDHLFCKAGLHDDMIVFILKRVPSLFYWTMMRGINLFGSLMLIFSFGWPAMITWAASSCGWFDTACFPKCSTQNYGTFLDALICFWEADLLDAWLCLRPVLVVWQHLLIFLATKEGHILAADFLSDACSVDPCFPESSLFVFMLSHFVVILVRFLWFLPSFVFWVGVLL</sequence>
<feature type="transmembrane region" description="Helical" evidence="1">
    <location>
        <begin position="28"/>
        <end position="51"/>
    </location>
</feature>
<evidence type="ECO:0000313" key="2">
    <source>
        <dbReference type="EMBL" id="KAI0515854.1"/>
    </source>
</evidence>
<organism evidence="2 3">
    <name type="scientific">Dendrobium nobile</name>
    <name type="common">Orchid</name>
    <dbReference type="NCBI Taxonomy" id="94219"/>
    <lineage>
        <taxon>Eukaryota</taxon>
        <taxon>Viridiplantae</taxon>
        <taxon>Streptophyta</taxon>
        <taxon>Embryophyta</taxon>
        <taxon>Tracheophyta</taxon>
        <taxon>Spermatophyta</taxon>
        <taxon>Magnoliopsida</taxon>
        <taxon>Liliopsida</taxon>
        <taxon>Asparagales</taxon>
        <taxon>Orchidaceae</taxon>
        <taxon>Epidendroideae</taxon>
        <taxon>Malaxideae</taxon>
        <taxon>Dendrobiinae</taxon>
        <taxon>Dendrobium</taxon>
    </lineage>
</organism>
<evidence type="ECO:0000313" key="3">
    <source>
        <dbReference type="Proteomes" id="UP000829196"/>
    </source>
</evidence>
<reference evidence="2" key="1">
    <citation type="journal article" date="2022" name="Front. Genet.">
        <title>Chromosome-Scale Assembly of the Dendrobium nobile Genome Provides Insights Into the Molecular Mechanism of the Biosynthesis of the Medicinal Active Ingredient of Dendrobium.</title>
        <authorList>
            <person name="Xu Q."/>
            <person name="Niu S.-C."/>
            <person name="Li K.-L."/>
            <person name="Zheng P.-J."/>
            <person name="Zhang X.-J."/>
            <person name="Jia Y."/>
            <person name="Liu Y."/>
            <person name="Niu Y.-X."/>
            <person name="Yu L.-H."/>
            <person name="Chen D.-F."/>
            <person name="Zhang G.-Q."/>
        </authorList>
    </citation>
    <scope>NUCLEOTIDE SEQUENCE</scope>
    <source>
        <tissue evidence="2">Leaf</tissue>
    </source>
</reference>
<evidence type="ECO:0000256" key="1">
    <source>
        <dbReference type="SAM" id="Phobius"/>
    </source>
</evidence>
<dbReference type="Proteomes" id="UP000829196">
    <property type="component" value="Unassembled WGS sequence"/>
</dbReference>
<keyword evidence="1" id="KW-0472">Membrane</keyword>
<dbReference type="EMBL" id="JAGYWB010000007">
    <property type="protein sequence ID" value="KAI0515854.1"/>
    <property type="molecule type" value="Genomic_DNA"/>
</dbReference>
<keyword evidence="1" id="KW-1133">Transmembrane helix</keyword>
<keyword evidence="1" id="KW-0812">Transmembrane</keyword>